<accession>Q8CL22</accession>
<keyword evidence="1" id="KW-1133">Transmembrane helix</keyword>
<protein>
    <submittedName>
        <fullName evidence="2">Uncharacterized protein</fullName>
    </submittedName>
</protein>
<keyword evidence="1" id="KW-0812">Transmembrane</keyword>
<evidence type="ECO:0000256" key="1">
    <source>
        <dbReference type="SAM" id="Phobius"/>
    </source>
</evidence>
<dbReference type="AlphaFoldDB" id="Q8CL22"/>
<evidence type="ECO:0000313" key="3">
    <source>
        <dbReference type="Proteomes" id="UP000002490"/>
    </source>
</evidence>
<dbReference type="KEGG" id="ypk:y2369"/>
<keyword evidence="1" id="KW-0472">Membrane</keyword>
<organism evidence="2 3">
    <name type="scientific">Yersinia pestis</name>
    <dbReference type="NCBI Taxonomy" id="632"/>
    <lineage>
        <taxon>Bacteria</taxon>
        <taxon>Pseudomonadati</taxon>
        <taxon>Pseudomonadota</taxon>
        <taxon>Gammaproteobacteria</taxon>
        <taxon>Enterobacterales</taxon>
        <taxon>Yersiniaceae</taxon>
        <taxon>Yersinia</taxon>
    </lineage>
</organism>
<feature type="transmembrane region" description="Helical" evidence="1">
    <location>
        <begin position="20"/>
        <end position="41"/>
    </location>
</feature>
<dbReference type="EMBL" id="AE009952">
    <property type="protein sequence ID" value="AAM85927.1"/>
    <property type="molecule type" value="Genomic_DNA"/>
</dbReference>
<dbReference type="HOGENOM" id="CLU_2811556_0_0_6"/>
<dbReference type="Proteomes" id="UP000002490">
    <property type="component" value="Chromosome"/>
</dbReference>
<evidence type="ECO:0000313" key="2">
    <source>
        <dbReference type="EMBL" id="AAM85927.1"/>
    </source>
</evidence>
<reference evidence="2 3" key="1">
    <citation type="journal article" date="2002" name="J. Bacteriol.">
        <title>Genome sequence of Yersinia pestis KIM.</title>
        <authorList>
            <person name="Deng W."/>
            <person name="Burland V."/>
            <person name="Plunkett G.III."/>
            <person name="Boutin A."/>
            <person name="Mayhew G.F."/>
            <person name="Liss P."/>
            <person name="Perna N.T."/>
            <person name="Rose D.J."/>
            <person name="Mau B."/>
            <person name="Zhou S."/>
            <person name="Schwartz D.C."/>
            <person name="Fetherston J.D."/>
            <person name="Lindler L.E."/>
            <person name="Brubaker R.R."/>
            <person name="Plana G.V."/>
            <person name="Straley S.C."/>
            <person name="McDonough K.A."/>
            <person name="Nilles M.L."/>
            <person name="Matson J.S."/>
            <person name="Blattner F.R."/>
            <person name="Perry R.D."/>
        </authorList>
    </citation>
    <scope>NUCLEOTIDE SEQUENCE [LARGE SCALE GENOMIC DNA]</scope>
    <source>
        <strain evidence="3">KIM10+ / Biovar Mediaevalis</strain>
    </source>
</reference>
<name>Q8CL22_YERPE</name>
<sequence>MIGSPAGYSLNAKAAGAAKILAIILLAIIVFFMVIGHTLWYQMIITLSLFAAAFCQTAHSGLRVANP</sequence>
<proteinExistence type="predicted"/>
<gene>
    <name evidence="2" type="ordered locus">y2369</name>
</gene>